<comment type="caution">
    <text evidence="1">The sequence shown here is derived from an EMBL/GenBank/DDBJ whole genome shotgun (WGS) entry which is preliminary data.</text>
</comment>
<dbReference type="EMBL" id="JACIFY010000002">
    <property type="protein sequence ID" value="MBB4234157.1"/>
    <property type="molecule type" value="Genomic_DNA"/>
</dbReference>
<dbReference type="AlphaFoldDB" id="A0A7W6R0U1"/>
<sequence length="55" mass="6021">MTFPLTETRDAEALLKHLTLYKLSCPGNCVVSLKEYVAHVSSSHTTALGTARTAW</sequence>
<organism evidence="1 2">
    <name type="scientific">Rhizobium esperanzae</name>
    <dbReference type="NCBI Taxonomy" id="1967781"/>
    <lineage>
        <taxon>Bacteria</taxon>
        <taxon>Pseudomonadati</taxon>
        <taxon>Pseudomonadota</taxon>
        <taxon>Alphaproteobacteria</taxon>
        <taxon>Hyphomicrobiales</taxon>
        <taxon>Rhizobiaceae</taxon>
        <taxon>Rhizobium/Agrobacterium group</taxon>
        <taxon>Rhizobium</taxon>
    </lineage>
</organism>
<name>A0A7W6R0U1_9HYPH</name>
<accession>A0A7W6R0U1</accession>
<evidence type="ECO:0000313" key="1">
    <source>
        <dbReference type="EMBL" id="MBB4234157.1"/>
    </source>
</evidence>
<gene>
    <name evidence="1" type="ORF">GGD57_000706</name>
</gene>
<evidence type="ECO:0000313" key="2">
    <source>
        <dbReference type="Proteomes" id="UP000540909"/>
    </source>
</evidence>
<protein>
    <submittedName>
        <fullName evidence="1">Uncharacterized protein</fullName>
    </submittedName>
</protein>
<dbReference type="RefSeq" id="WP_184467430.1">
    <property type="nucleotide sequence ID" value="NZ_JACIFY010000002.1"/>
</dbReference>
<proteinExistence type="predicted"/>
<dbReference type="Proteomes" id="UP000540909">
    <property type="component" value="Unassembled WGS sequence"/>
</dbReference>
<reference evidence="1 2" key="1">
    <citation type="submission" date="2020-08" db="EMBL/GenBank/DDBJ databases">
        <title>Genomic Encyclopedia of Type Strains, Phase IV (KMG-V): Genome sequencing to study the core and pangenomes of soil and plant-associated prokaryotes.</title>
        <authorList>
            <person name="Whitman W."/>
        </authorList>
    </citation>
    <scope>NUCLEOTIDE SEQUENCE [LARGE SCALE GENOMIC DNA]</scope>
    <source>
        <strain evidence="1 2">SEMIA 4089</strain>
    </source>
</reference>